<evidence type="ECO:0000256" key="2">
    <source>
        <dbReference type="SAM" id="MobiDB-lite"/>
    </source>
</evidence>
<dbReference type="InterPro" id="IPR002104">
    <property type="entry name" value="Integrase_catalytic"/>
</dbReference>
<keyword evidence="1" id="KW-0233">DNA recombination</keyword>
<dbReference type="CDD" id="cd00397">
    <property type="entry name" value="DNA_BRE_C"/>
    <property type="match status" value="1"/>
</dbReference>
<sequence>MPTGALGRTHSETISKPHTLRHQFITDNLANGVPLQAVQDAVSHSGPRTTQRYNRRRRQLDSHPAYALAAKLGERLQPPGDSDDA</sequence>
<dbReference type="EMBL" id="JBHSKL010000046">
    <property type="protein sequence ID" value="MFC5228848.1"/>
    <property type="molecule type" value="Genomic_DNA"/>
</dbReference>
<comment type="caution">
    <text evidence="4">The sequence shown here is derived from an EMBL/GenBank/DDBJ whole genome shotgun (WGS) entry which is preliminary data.</text>
</comment>
<keyword evidence="5" id="KW-1185">Reference proteome</keyword>
<evidence type="ECO:0000259" key="3">
    <source>
        <dbReference type="PROSITE" id="PS51898"/>
    </source>
</evidence>
<dbReference type="Proteomes" id="UP001596156">
    <property type="component" value="Unassembled WGS sequence"/>
</dbReference>
<protein>
    <submittedName>
        <fullName evidence="4">Tyrosine-type recombinase/integrase</fullName>
    </submittedName>
</protein>
<feature type="region of interest" description="Disordered" evidence="2">
    <location>
        <begin position="40"/>
        <end position="61"/>
    </location>
</feature>
<evidence type="ECO:0000313" key="4">
    <source>
        <dbReference type="EMBL" id="MFC5228848.1"/>
    </source>
</evidence>
<dbReference type="InterPro" id="IPR013762">
    <property type="entry name" value="Integrase-like_cat_sf"/>
</dbReference>
<reference evidence="5" key="1">
    <citation type="journal article" date="2019" name="Int. J. Syst. Evol. Microbiol.">
        <title>The Global Catalogue of Microorganisms (GCM) 10K type strain sequencing project: providing services to taxonomists for standard genome sequencing and annotation.</title>
        <authorList>
            <consortium name="The Broad Institute Genomics Platform"/>
            <consortium name="The Broad Institute Genome Sequencing Center for Infectious Disease"/>
            <person name="Wu L."/>
            <person name="Ma J."/>
        </authorList>
    </citation>
    <scope>NUCLEOTIDE SEQUENCE [LARGE SCALE GENOMIC DNA]</scope>
    <source>
        <strain evidence="5">CCM 8479</strain>
    </source>
</reference>
<dbReference type="PROSITE" id="PS51898">
    <property type="entry name" value="TYR_RECOMBINASE"/>
    <property type="match status" value="1"/>
</dbReference>
<feature type="domain" description="Tyr recombinase" evidence="3">
    <location>
        <begin position="1"/>
        <end position="67"/>
    </location>
</feature>
<dbReference type="SUPFAM" id="SSF56349">
    <property type="entry name" value="DNA breaking-rejoining enzymes"/>
    <property type="match status" value="1"/>
</dbReference>
<name>A0ABW0DEL6_STRFI</name>
<dbReference type="InterPro" id="IPR011010">
    <property type="entry name" value="DNA_brk_join_enz"/>
</dbReference>
<dbReference type="Gene3D" id="1.10.443.10">
    <property type="entry name" value="Intergrase catalytic core"/>
    <property type="match status" value="1"/>
</dbReference>
<dbReference type="RefSeq" id="WP_344645811.1">
    <property type="nucleotide sequence ID" value="NZ_BAAASS010000020.1"/>
</dbReference>
<dbReference type="Pfam" id="PF00589">
    <property type="entry name" value="Phage_integrase"/>
    <property type="match status" value="1"/>
</dbReference>
<proteinExistence type="predicted"/>
<gene>
    <name evidence="4" type="ORF">ACFPN6_30690</name>
</gene>
<accession>A0ABW0DEL6</accession>
<evidence type="ECO:0000256" key="1">
    <source>
        <dbReference type="ARBA" id="ARBA00023172"/>
    </source>
</evidence>
<organism evidence="4 5">
    <name type="scientific">Streptomyces fimbriatus</name>
    <dbReference type="NCBI Taxonomy" id="68197"/>
    <lineage>
        <taxon>Bacteria</taxon>
        <taxon>Bacillati</taxon>
        <taxon>Actinomycetota</taxon>
        <taxon>Actinomycetes</taxon>
        <taxon>Kitasatosporales</taxon>
        <taxon>Streptomycetaceae</taxon>
        <taxon>Streptomyces</taxon>
    </lineage>
</organism>
<evidence type="ECO:0000313" key="5">
    <source>
        <dbReference type="Proteomes" id="UP001596156"/>
    </source>
</evidence>